<dbReference type="InterPro" id="IPR005160">
    <property type="entry name" value="Ku_C"/>
</dbReference>
<dbReference type="SUPFAM" id="SSF68906">
    <property type="entry name" value="SAP domain"/>
    <property type="match status" value="1"/>
</dbReference>
<dbReference type="GO" id="GO:0043564">
    <property type="term" value="C:Ku70:Ku80 complex"/>
    <property type="evidence" value="ECO:0007669"/>
    <property type="project" value="InterPro"/>
</dbReference>
<evidence type="ECO:0000256" key="10">
    <source>
        <dbReference type="ARBA" id="ARBA00022806"/>
    </source>
</evidence>
<sequence>MAPYDDWNTLEEEDEDELQDPSMFETKRDVILFCIDCSESMLEPYDDHKYEDTVKTCHLYTALEAAMQIQKKKIIIGPNDSVGIMLFNTTRKSDANKNQGSEIKKGTYLLQPISPLSAPKVQELMKLLNAAREDLDELRKEFPPLTTGRVPMGDVFTSCNWVIRDGAPKTASKRVFLITDEDDPHPSVGNKQLAISARTTLVDLTQAGVTVEPFFIDTGEKGFNPSKFYSSVLLPTDLEDDEGLQKDDSLLPDSISISRIEDLLSQMRLHEVPKRAQFSIPFHLAKGFTIGIKGYGLVTEQKKGSYKYFADVDNELKPAISRTIYTAEGSQEEVDKARIMYGADVGTGTAIAEGGAANDDDEDNDEDIAGGFGARVVKAGQRPVYTAEEIRAFRTLGLEPGIKLLGFKDRAELHLEDNVKHSQFIYPDEMSYSGSKRTFSALLKSMIKKDKIALALCLTRRNASPIFCALLPQEEKGDTFDLDDPAGFHLIQLPFADDIRAATVEHGTRASEEMKNSALAWIDKLTMKKGTYDPDSFPNPALAYHNEQLQATAFEEDYDPDSFEDLTVPKFEAMHKRAGKLMKNWKLTLAQDPSTEVVIAATGSKRKADVAVSEEELRSLYDNGYLAKLRVDQLKDFLKSKGLSASGRKADLTDRVAEWFGSH</sequence>
<dbReference type="Pfam" id="PF03730">
    <property type="entry name" value="Ku_C"/>
    <property type="match status" value="1"/>
</dbReference>
<dbReference type="GO" id="GO:0006303">
    <property type="term" value="P:double-strand break repair via nonhomologous end joining"/>
    <property type="evidence" value="ECO:0007669"/>
    <property type="project" value="InterPro"/>
</dbReference>
<dbReference type="Gene3D" id="3.40.50.410">
    <property type="entry name" value="von Willebrand factor, type A domain"/>
    <property type="match status" value="1"/>
</dbReference>
<dbReference type="Gene3D" id="1.10.720.30">
    <property type="entry name" value="SAP domain"/>
    <property type="match status" value="1"/>
</dbReference>
<keyword evidence="13" id="KW-0238">DNA-binding</keyword>
<evidence type="ECO:0000256" key="18">
    <source>
        <dbReference type="SAM" id="MobiDB-lite"/>
    </source>
</evidence>
<evidence type="ECO:0000256" key="3">
    <source>
        <dbReference type="ARBA" id="ARBA00005240"/>
    </source>
</evidence>
<dbReference type="InterPro" id="IPR006164">
    <property type="entry name" value="DNA_bd_Ku70/Ku80"/>
</dbReference>
<dbReference type="GO" id="GO:0003684">
    <property type="term" value="F:damaged DNA binding"/>
    <property type="evidence" value="ECO:0007669"/>
    <property type="project" value="InterPro"/>
</dbReference>
<dbReference type="GO" id="GO:0005524">
    <property type="term" value="F:ATP binding"/>
    <property type="evidence" value="ECO:0007669"/>
    <property type="project" value="UniProtKB-KW"/>
</dbReference>
<keyword evidence="15" id="KW-0234">DNA repair</keyword>
<evidence type="ECO:0000256" key="12">
    <source>
        <dbReference type="ARBA" id="ARBA00022895"/>
    </source>
</evidence>
<evidence type="ECO:0000256" key="4">
    <source>
        <dbReference type="ARBA" id="ARBA00012551"/>
    </source>
</evidence>
<keyword evidence="7" id="KW-0547">Nucleotide-binding</keyword>
<evidence type="ECO:0000256" key="14">
    <source>
        <dbReference type="ARBA" id="ARBA00023172"/>
    </source>
</evidence>
<proteinExistence type="inferred from homology"/>
<dbReference type="GO" id="GO:0006310">
    <property type="term" value="P:DNA recombination"/>
    <property type="evidence" value="ECO:0007669"/>
    <property type="project" value="UniProtKB-KW"/>
</dbReference>
<dbReference type="SUPFAM" id="SSF53300">
    <property type="entry name" value="vWA-like"/>
    <property type="match status" value="1"/>
</dbReference>
<dbReference type="SMART" id="SM00513">
    <property type="entry name" value="SAP"/>
    <property type="match status" value="1"/>
</dbReference>
<dbReference type="GO" id="GO:0000781">
    <property type="term" value="C:chromosome, telomeric region"/>
    <property type="evidence" value="ECO:0007669"/>
    <property type="project" value="UniProtKB-SubCell"/>
</dbReference>
<keyword evidence="10" id="KW-0347">Helicase</keyword>
<dbReference type="Gene3D" id="1.10.1600.10">
    <property type="match status" value="1"/>
</dbReference>
<dbReference type="InterPro" id="IPR006165">
    <property type="entry name" value="Ku70"/>
</dbReference>
<dbReference type="GO" id="GO:0042162">
    <property type="term" value="F:telomeric DNA binding"/>
    <property type="evidence" value="ECO:0007669"/>
    <property type="project" value="InterPro"/>
</dbReference>
<feature type="compositionally biased region" description="Acidic residues" evidence="18">
    <location>
        <begin position="8"/>
        <end position="19"/>
    </location>
</feature>
<dbReference type="AlphaFoldDB" id="A0A8H7XKS8"/>
<evidence type="ECO:0000256" key="9">
    <source>
        <dbReference type="ARBA" id="ARBA00022801"/>
    </source>
</evidence>
<dbReference type="PIRSF" id="PIRSF003033">
    <property type="entry name" value="Ku70"/>
    <property type="match status" value="1"/>
</dbReference>
<keyword evidence="11" id="KW-0067">ATP-binding</keyword>
<evidence type="ECO:0000256" key="6">
    <source>
        <dbReference type="ARBA" id="ARBA00022454"/>
    </source>
</evidence>
<evidence type="ECO:0000313" key="20">
    <source>
        <dbReference type="EMBL" id="KAG5162637.1"/>
    </source>
</evidence>
<dbReference type="PROSITE" id="PS50800">
    <property type="entry name" value="SAP"/>
    <property type="match status" value="1"/>
</dbReference>
<evidence type="ECO:0000256" key="15">
    <source>
        <dbReference type="ARBA" id="ARBA00023204"/>
    </source>
</evidence>
<evidence type="ECO:0000256" key="11">
    <source>
        <dbReference type="ARBA" id="ARBA00022840"/>
    </source>
</evidence>
<dbReference type="InterPro" id="IPR036465">
    <property type="entry name" value="vWFA_dom_sf"/>
</dbReference>
<keyword evidence="16" id="KW-0539">Nucleus</keyword>
<evidence type="ECO:0000256" key="1">
    <source>
        <dbReference type="ARBA" id="ARBA00004123"/>
    </source>
</evidence>
<dbReference type="PANTHER" id="PTHR12604:SF2">
    <property type="entry name" value="X-RAY REPAIR CROSS-COMPLEMENTING PROTEIN 6"/>
    <property type="match status" value="1"/>
</dbReference>
<dbReference type="InterPro" id="IPR003034">
    <property type="entry name" value="SAP_dom"/>
</dbReference>
<dbReference type="InterPro" id="IPR016194">
    <property type="entry name" value="SPOC-like_C_dom_sf"/>
</dbReference>
<dbReference type="InterPro" id="IPR036361">
    <property type="entry name" value="SAP_dom_sf"/>
</dbReference>
<dbReference type="GO" id="GO:0016787">
    <property type="term" value="F:hydrolase activity"/>
    <property type="evidence" value="ECO:0007669"/>
    <property type="project" value="UniProtKB-KW"/>
</dbReference>
<dbReference type="InterPro" id="IPR047087">
    <property type="entry name" value="KU70_core_dom"/>
</dbReference>
<evidence type="ECO:0000256" key="13">
    <source>
        <dbReference type="ARBA" id="ARBA00023125"/>
    </source>
</evidence>
<feature type="domain" description="SAP" evidence="19">
    <location>
        <begin position="626"/>
        <end position="660"/>
    </location>
</feature>
<keyword evidence="6" id="KW-0158">Chromosome</keyword>
<keyword evidence="9" id="KW-0378">Hydrolase</keyword>
<comment type="caution">
    <text evidence="20">The sequence shown here is derived from an EMBL/GenBank/DDBJ whole genome shotgun (WGS) entry which is preliminary data.</text>
</comment>
<dbReference type="OrthoDB" id="761538at2759"/>
<organism evidence="20">
    <name type="scientific">Psilocybe cubensis</name>
    <name type="common">Psychedelic mushroom</name>
    <name type="synonym">Stropharia cubensis</name>
    <dbReference type="NCBI Taxonomy" id="181762"/>
    <lineage>
        <taxon>Eukaryota</taxon>
        <taxon>Fungi</taxon>
        <taxon>Dikarya</taxon>
        <taxon>Basidiomycota</taxon>
        <taxon>Agaricomycotina</taxon>
        <taxon>Agaricomycetes</taxon>
        <taxon>Agaricomycetidae</taxon>
        <taxon>Agaricales</taxon>
        <taxon>Agaricineae</taxon>
        <taxon>Strophariaceae</taxon>
        <taxon>Psilocybe</taxon>
    </lineage>
</organism>
<evidence type="ECO:0000256" key="5">
    <source>
        <dbReference type="ARBA" id="ARBA00021796"/>
    </source>
</evidence>
<dbReference type="EC" id="3.6.4.12" evidence="4"/>
<name>A0A8H7XKS8_PSICU</name>
<dbReference type="EMBL" id="JAFIQS010000018">
    <property type="protein sequence ID" value="KAG5162637.1"/>
    <property type="molecule type" value="Genomic_DNA"/>
</dbReference>
<evidence type="ECO:0000256" key="2">
    <source>
        <dbReference type="ARBA" id="ARBA00004574"/>
    </source>
</evidence>
<protein>
    <recommendedName>
        <fullName evidence="5">ATP-dependent DNA helicase II subunit 1</fullName>
        <ecNumber evidence="4">3.6.4.12</ecNumber>
    </recommendedName>
    <alternativeName>
        <fullName evidence="17">ATP-dependent DNA helicase II subunit Ku70</fullName>
    </alternativeName>
</protein>
<comment type="similarity">
    <text evidence="3">Belongs to the ku70 family.</text>
</comment>
<accession>A0A8H7XKS8</accession>
<dbReference type="SMART" id="SM00559">
    <property type="entry name" value="Ku78"/>
    <property type="match status" value="1"/>
</dbReference>
<dbReference type="Pfam" id="PF03731">
    <property type="entry name" value="Ku_N"/>
    <property type="match status" value="1"/>
</dbReference>
<evidence type="ECO:0000259" key="19">
    <source>
        <dbReference type="PROSITE" id="PS50800"/>
    </source>
</evidence>
<comment type="subcellular location">
    <subcellularLocation>
        <location evidence="2">Chromosome</location>
        <location evidence="2">Telomere</location>
    </subcellularLocation>
    <subcellularLocation>
        <location evidence="1">Nucleus</location>
    </subcellularLocation>
</comment>
<dbReference type="PANTHER" id="PTHR12604">
    <property type="entry name" value="KU AUTOANTIGEN DNA HELICASE"/>
    <property type="match status" value="1"/>
</dbReference>
<dbReference type="GO" id="GO:0000723">
    <property type="term" value="P:telomere maintenance"/>
    <property type="evidence" value="ECO:0007669"/>
    <property type="project" value="InterPro"/>
</dbReference>
<dbReference type="Gene3D" id="4.10.970.10">
    <property type="entry name" value="Ku70, bridge and pillars"/>
    <property type="match status" value="1"/>
</dbReference>
<dbReference type="InterPro" id="IPR005161">
    <property type="entry name" value="Ku_N"/>
</dbReference>
<evidence type="ECO:0000256" key="16">
    <source>
        <dbReference type="ARBA" id="ARBA00023242"/>
    </source>
</evidence>
<keyword evidence="12" id="KW-0779">Telomere</keyword>
<keyword evidence="14" id="KW-0233">DNA recombination</keyword>
<dbReference type="GO" id="GO:0003690">
    <property type="term" value="F:double-stranded DNA binding"/>
    <property type="evidence" value="ECO:0007669"/>
    <property type="project" value="TreeGrafter"/>
</dbReference>
<dbReference type="InterPro" id="IPR027388">
    <property type="entry name" value="Ku70_bridge/pillars_dom_sf"/>
</dbReference>
<keyword evidence="8" id="KW-0227">DNA damage</keyword>
<dbReference type="Pfam" id="PF02037">
    <property type="entry name" value="SAP"/>
    <property type="match status" value="1"/>
</dbReference>
<dbReference type="GO" id="GO:0003678">
    <property type="term" value="F:DNA helicase activity"/>
    <property type="evidence" value="ECO:0007669"/>
    <property type="project" value="UniProtKB-EC"/>
</dbReference>
<evidence type="ECO:0000256" key="17">
    <source>
        <dbReference type="ARBA" id="ARBA00031811"/>
    </source>
</evidence>
<dbReference type="SUPFAM" id="SSF100939">
    <property type="entry name" value="SPOC domain-like"/>
    <property type="match status" value="1"/>
</dbReference>
<dbReference type="FunFam" id="2.40.290.10:FF:000001">
    <property type="entry name" value="X-ray repair cross complementing 6"/>
    <property type="match status" value="1"/>
</dbReference>
<feature type="region of interest" description="Disordered" evidence="18">
    <location>
        <begin position="1"/>
        <end position="21"/>
    </location>
</feature>
<evidence type="ECO:0000256" key="8">
    <source>
        <dbReference type="ARBA" id="ARBA00022763"/>
    </source>
</evidence>
<evidence type="ECO:0000256" key="7">
    <source>
        <dbReference type="ARBA" id="ARBA00022741"/>
    </source>
</evidence>
<dbReference type="Gene3D" id="2.40.290.10">
    <property type="match status" value="1"/>
</dbReference>
<gene>
    <name evidence="20" type="ORF">JR316_012522</name>
</gene>
<reference evidence="20" key="1">
    <citation type="submission" date="2021-02" db="EMBL/GenBank/DDBJ databases">
        <title>Psilocybe cubensis genome.</title>
        <authorList>
            <person name="Mckernan K.J."/>
            <person name="Crawford S."/>
            <person name="Trippe A."/>
            <person name="Kane L.T."/>
            <person name="Mclaughlin S."/>
        </authorList>
    </citation>
    <scope>NUCLEOTIDE SEQUENCE [LARGE SCALE GENOMIC DNA]</scope>
    <source>
        <strain evidence="20">MGC-MH-2018</strain>
    </source>
</reference>
<dbReference type="Pfam" id="PF02735">
    <property type="entry name" value="Ku"/>
    <property type="match status" value="1"/>
</dbReference>
<dbReference type="CDD" id="cd00788">
    <property type="entry name" value="KU70"/>
    <property type="match status" value="1"/>
</dbReference>